<feature type="domain" description="Resolvase/invertase-type recombinase catalytic" evidence="2">
    <location>
        <begin position="13"/>
        <end position="162"/>
    </location>
</feature>
<evidence type="ECO:0000259" key="3">
    <source>
        <dbReference type="PROSITE" id="PS51737"/>
    </source>
</evidence>
<dbReference type="InterPro" id="IPR036162">
    <property type="entry name" value="Resolvase-like_N_sf"/>
</dbReference>
<dbReference type="PROSITE" id="PS51737">
    <property type="entry name" value="RECOMBINASE_DNA_BIND"/>
    <property type="match status" value="1"/>
</dbReference>
<dbReference type="OrthoDB" id="8782062at2"/>
<keyword evidence="5" id="KW-1185">Reference proteome</keyword>
<dbReference type="InterPro" id="IPR050639">
    <property type="entry name" value="SSR_resolvase"/>
</dbReference>
<reference evidence="4" key="1">
    <citation type="submission" date="2016-01" db="EMBL/GenBank/DDBJ databases">
        <authorList>
            <person name="Peeters C."/>
        </authorList>
    </citation>
    <scope>NUCLEOTIDE SEQUENCE</scope>
    <source>
        <strain evidence="4">LMG 29322</strain>
    </source>
</reference>
<feature type="region of interest" description="Disordered" evidence="1">
    <location>
        <begin position="677"/>
        <end position="697"/>
    </location>
</feature>
<dbReference type="Pfam" id="PF00239">
    <property type="entry name" value="Resolvase"/>
    <property type="match status" value="1"/>
</dbReference>
<dbReference type="GO" id="GO:0000150">
    <property type="term" value="F:DNA strand exchange activity"/>
    <property type="evidence" value="ECO:0007669"/>
    <property type="project" value="InterPro"/>
</dbReference>
<dbReference type="GO" id="GO:0003677">
    <property type="term" value="F:DNA binding"/>
    <property type="evidence" value="ECO:0007669"/>
    <property type="project" value="InterPro"/>
</dbReference>
<dbReference type="InterPro" id="IPR025827">
    <property type="entry name" value="Zn_ribbon_recom_dom"/>
</dbReference>
<dbReference type="InterPro" id="IPR038109">
    <property type="entry name" value="DNA_bind_recomb_sf"/>
</dbReference>
<dbReference type="Pfam" id="PF13408">
    <property type="entry name" value="Zn_ribbon_recom"/>
    <property type="match status" value="1"/>
</dbReference>
<protein>
    <recommendedName>
        <fullName evidence="6">Resolvase domain-containing protein</fullName>
    </recommendedName>
</protein>
<dbReference type="SUPFAM" id="SSF53041">
    <property type="entry name" value="Resolvase-like"/>
    <property type="match status" value="1"/>
</dbReference>
<evidence type="ECO:0000313" key="4">
    <source>
        <dbReference type="EMBL" id="SAK93506.1"/>
    </source>
</evidence>
<dbReference type="PANTHER" id="PTHR30461">
    <property type="entry name" value="DNA-INVERTASE FROM LAMBDOID PROPHAGE"/>
    <property type="match status" value="1"/>
</dbReference>
<feature type="domain" description="Recombinase" evidence="3">
    <location>
        <begin position="169"/>
        <end position="314"/>
    </location>
</feature>
<evidence type="ECO:0000313" key="5">
    <source>
        <dbReference type="Proteomes" id="UP000054851"/>
    </source>
</evidence>
<dbReference type="Gene3D" id="3.90.1750.20">
    <property type="entry name" value="Putative Large Serine Recombinase, Chain B, Domain 2"/>
    <property type="match status" value="1"/>
</dbReference>
<name>A0A158DGY4_9BURK</name>
<organism evidence="4 5">
    <name type="scientific">Caballeronia hypogeia</name>
    <dbReference type="NCBI Taxonomy" id="1777140"/>
    <lineage>
        <taxon>Bacteria</taxon>
        <taxon>Pseudomonadati</taxon>
        <taxon>Pseudomonadota</taxon>
        <taxon>Betaproteobacteria</taxon>
        <taxon>Burkholderiales</taxon>
        <taxon>Burkholderiaceae</taxon>
        <taxon>Caballeronia</taxon>
    </lineage>
</organism>
<dbReference type="STRING" id="1777140.AWB79_06958"/>
<proteinExistence type="predicted"/>
<accession>A0A158DGY4</accession>
<comment type="caution">
    <text evidence="4">The sequence shown here is derived from an EMBL/GenBank/DDBJ whole genome shotgun (WGS) entry which is preliminary data.</text>
</comment>
<sequence length="697" mass="77888">MSQKITAEHLCRGAIVYVRQSTMSQVVEHTESQNRQYALAESARAMGFASVTTIDDDLGRSGSGSIERPGFQKLVASVCAGSVGAVFCLEASRLARNGRDWHHLIDLCALVGTVVVDHDGIYDPRLVNDRLLLGLKGTMSEYELSLLRQRGIAARDSKARRGELRFALPPGYCWNELGQIEIDPDERVAESIRVLFRKFRELGSARQVLLWAIQSEVKLPVTRHGPAGIRIEWSRPAYHTVVQILEHPVYAGAYVFGRTTQRTAVVDGRARKTEGHSKPMKDWSVLLRDHHPGYITWDQFEEHQRMIAENTHMKKRASRRSARGGRALLTGLARCGRCGRMMRVNYGMRAGHAHRYYCRGDEAHVGAFRCIGIGGIRIDKAVAGAILEAVSEHAVEAAVRAAQQTSRAGDDARRALACELEEARYDASLAARRYEVVDPTKRLVARELEARWNAALEHVAHLEERAALLDREVASRPAIDQTQLMTLARDLPAAWNAPGTDMRTKQRLTRILIQEVVIDLDDNTNEAVATVHWTGGRHTELRVARVNVGRYPSGQHFSAVEVMRKLGGQWPDRELAVTMNRMRCKSPDGKTWTTVRVMEMRERLGIAPFDPTASHAETISVEEASRRLGIYGSSIHRLIREGILPATQLMPSAPWQVPVAALDSEAVKEGVRAIKERRPPHFKTQQEAEKSLKLPGF</sequence>
<dbReference type="Proteomes" id="UP000054851">
    <property type="component" value="Unassembled WGS sequence"/>
</dbReference>
<dbReference type="RefSeq" id="WP_061171968.1">
    <property type="nucleotide sequence ID" value="NZ_FCOA02000043.1"/>
</dbReference>
<dbReference type="CDD" id="cd00338">
    <property type="entry name" value="Ser_Recombinase"/>
    <property type="match status" value="1"/>
</dbReference>
<dbReference type="PROSITE" id="PS51736">
    <property type="entry name" value="RECOMBINASES_3"/>
    <property type="match status" value="1"/>
</dbReference>
<dbReference type="EMBL" id="FCOA02000043">
    <property type="protein sequence ID" value="SAK93506.1"/>
    <property type="molecule type" value="Genomic_DNA"/>
</dbReference>
<dbReference type="InterPro" id="IPR006119">
    <property type="entry name" value="Resolv_N"/>
</dbReference>
<dbReference type="PANTHER" id="PTHR30461:SF23">
    <property type="entry name" value="DNA RECOMBINASE-RELATED"/>
    <property type="match status" value="1"/>
</dbReference>
<evidence type="ECO:0000256" key="1">
    <source>
        <dbReference type="SAM" id="MobiDB-lite"/>
    </source>
</evidence>
<dbReference type="InterPro" id="IPR011109">
    <property type="entry name" value="DNA_bind_recombinase_dom"/>
</dbReference>
<evidence type="ECO:0000259" key="2">
    <source>
        <dbReference type="PROSITE" id="PS51736"/>
    </source>
</evidence>
<evidence type="ECO:0008006" key="6">
    <source>
        <dbReference type="Google" id="ProtNLM"/>
    </source>
</evidence>
<dbReference type="Gene3D" id="3.40.50.1390">
    <property type="entry name" value="Resolvase, N-terminal catalytic domain"/>
    <property type="match status" value="1"/>
</dbReference>
<gene>
    <name evidence="4" type="ORF">AWB79_06958</name>
</gene>
<dbReference type="Pfam" id="PF07508">
    <property type="entry name" value="Recombinase"/>
    <property type="match status" value="1"/>
</dbReference>
<dbReference type="AlphaFoldDB" id="A0A158DGY4"/>
<dbReference type="SMART" id="SM00857">
    <property type="entry name" value="Resolvase"/>
    <property type="match status" value="1"/>
</dbReference>